<dbReference type="CTD" id="20200014"/>
<dbReference type="GO" id="GO:0005737">
    <property type="term" value="C:cytoplasm"/>
    <property type="evidence" value="ECO:0000318"/>
    <property type="project" value="GO_Central"/>
</dbReference>
<reference evidence="5" key="1">
    <citation type="submission" date="2012-12" db="EMBL/GenBank/DDBJ databases">
        <authorList>
            <person name="Hellsten U."/>
            <person name="Grimwood J."/>
            <person name="Chapman J.A."/>
            <person name="Shapiro H."/>
            <person name="Aerts A."/>
            <person name="Otillar R.P."/>
            <person name="Terry A.Y."/>
            <person name="Boore J.L."/>
            <person name="Simakov O."/>
            <person name="Marletaz F."/>
            <person name="Cho S.-J."/>
            <person name="Edsinger-Gonzales E."/>
            <person name="Havlak P."/>
            <person name="Kuo D.-H."/>
            <person name="Larsson T."/>
            <person name="Lv J."/>
            <person name="Arendt D."/>
            <person name="Savage R."/>
            <person name="Osoegawa K."/>
            <person name="de Jong P."/>
            <person name="Lindberg D.R."/>
            <person name="Seaver E.C."/>
            <person name="Weisblat D.A."/>
            <person name="Putnam N.H."/>
            <person name="Grigoriev I.V."/>
            <person name="Rokhsar D.S."/>
        </authorList>
    </citation>
    <scope>NUCLEOTIDE SEQUENCE</scope>
</reference>
<accession>T1ETW4</accession>
<evidence type="ECO:0000259" key="2">
    <source>
        <dbReference type="SMART" id="SM01017"/>
    </source>
</evidence>
<dbReference type="Proteomes" id="UP000015101">
    <property type="component" value="Unassembled WGS sequence"/>
</dbReference>
<sequence length="455" mass="49314">MNIKQYNIEICKRKELGVCCSKGSVTIDWLVDKSGFLPADSIFIEGSIQNDSKQMVAHSSVSLIMVVDCKHKNRRLVDRVRVVHKDGSPVMADDVALWNDVIVVPQCHPSSLDRCKMIEISYELEFKVSLSSNSLLQASTNNAAVNNSTYNNNNNTPYQTIVYNKTIYIGTIPLTTYHHPRPTQSQYAPLPITYPLHTTALVAVQPLPMQALQPTAILIPYYSSALNYGPGSMLAPIHGGAAVIISSSCSTPFPITASSDPAPAQPPSSTPPPSSSSSHLSPPSNDDSVMRVNVEEPHASNPSKEKTDDNDDDNDVGGGGGGGGSGNNNKNIIDDKYSSDNSNFEANNANNETDNNNNSHNDNNDNNSNNDNNNNNNNNNDNNKSGVDNKSNIGDNLKFTLQVIELKKNVNTEKHGPHDKDETSEVDLISINSLCTDLHSTNDRASAPGLMTLLR</sequence>
<dbReference type="GeneID" id="20200014"/>
<feature type="compositionally biased region" description="Pro residues" evidence="1">
    <location>
        <begin position="263"/>
        <end position="274"/>
    </location>
</feature>
<dbReference type="InterPro" id="IPR014752">
    <property type="entry name" value="Arrestin-like_C"/>
</dbReference>
<dbReference type="EMBL" id="AMQM01001371">
    <property type="status" value="NOT_ANNOTATED_CDS"/>
    <property type="molecule type" value="Genomic_DNA"/>
</dbReference>
<dbReference type="Pfam" id="PF02752">
    <property type="entry name" value="Arrestin_C"/>
    <property type="match status" value="1"/>
</dbReference>
<dbReference type="GO" id="GO:0015031">
    <property type="term" value="P:protein transport"/>
    <property type="evidence" value="ECO:0000318"/>
    <property type="project" value="GO_Central"/>
</dbReference>
<dbReference type="InterPro" id="IPR014756">
    <property type="entry name" value="Ig_E-set"/>
</dbReference>
<gene>
    <name evidence="4" type="primary">20200014</name>
    <name evidence="3" type="ORF">HELRODRAFT_163311</name>
</gene>
<dbReference type="RefSeq" id="XP_009025463.1">
    <property type="nucleotide sequence ID" value="XM_009027215.1"/>
</dbReference>
<feature type="compositionally biased region" description="Low complexity" evidence="1">
    <location>
        <begin position="339"/>
        <end position="392"/>
    </location>
</feature>
<dbReference type="KEGG" id="hro:HELRODRAFT_163311"/>
<dbReference type="SMART" id="SM01017">
    <property type="entry name" value="Arrestin_C"/>
    <property type="match status" value="1"/>
</dbReference>
<dbReference type="SUPFAM" id="SSF81296">
    <property type="entry name" value="E set domains"/>
    <property type="match status" value="1"/>
</dbReference>
<dbReference type="InParanoid" id="T1ETW4"/>
<feature type="compositionally biased region" description="Gly residues" evidence="1">
    <location>
        <begin position="316"/>
        <end position="326"/>
    </location>
</feature>
<feature type="compositionally biased region" description="Low complexity" evidence="1">
    <location>
        <begin position="275"/>
        <end position="287"/>
    </location>
</feature>
<name>T1ETW4_HELRO</name>
<dbReference type="EMBL" id="AMQM01001372">
    <property type="status" value="NOT_ANNOTATED_CDS"/>
    <property type="molecule type" value="Genomic_DNA"/>
</dbReference>
<dbReference type="Gene3D" id="2.60.40.640">
    <property type="match status" value="1"/>
</dbReference>
<dbReference type="HOGENOM" id="CLU_601704_0_0_1"/>
<dbReference type="AlphaFoldDB" id="T1ETW4"/>
<evidence type="ECO:0000313" key="5">
    <source>
        <dbReference type="Proteomes" id="UP000015101"/>
    </source>
</evidence>
<feature type="domain" description="Arrestin C-terminal-like" evidence="2">
    <location>
        <begin position="21"/>
        <end position="174"/>
    </location>
</feature>
<feature type="region of interest" description="Disordered" evidence="1">
    <location>
        <begin position="255"/>
        <end position="393"/>
    </location>
</feature>
<keyword evidence="5" id="KW-1185">Reference proteome</keyword>
<reference evidence="4" key="3">
    <citation type="submission" date="2015-06" db="UniProtKB">
        <authorList>
            <consortium name="EnsemblMetazoa"/>
        </authorList>
    </citation>
    <scope>IDENTIFICATION</scope>
</reference>
<evidence type="ECO:0000256" key="1">
    <source>
        <dbReference type="SAM" id="MobiDB-lite"/>
    </source>
</evidence>
<dbReference type="STRING" id="6412.T1ETW4"/>
<organism evidence="4 5">
    <name type="scientific">Helobdella robusta</name>
    <name type="common">Californian leech</name>
    <dbReference type="NCBI Taxonomy" id="6412"/>
    <lineage>
        <taxon>Eukaryota</taxon>
        <taxon>Metazoa</taxon>
        <taxon>Spiralia</taxon>
        <taxon>Lophotrochozoa</taxon>
        <taxon>Annelida</taxon>
        <taxon>Clitellata</taxon>
        <taxon>Hirudinea</taxon>
        <taxon>Rhynchobdellida</taxon>
        <taxon>Glossiphoniidae</taxon>
        <taxon>Helobdella</taxon>
    </lineage>
</organism>
<evidence type="ECO:0000313" key="3">
    <source>
        <dbReference type="EMBL" id="ESN96264.1"/>
    </source>
</evidence>
<dbReference type="OrthoDB" id="2333384at2759"/>
<proteinExistence type="predicted"/>
<protein>
    <recommendedName>
        <fullName evidence="2">Arrestin C-terminal-like domain-containing protein</fullName>
    </recommendedName>
</protein>
<reference evidence="3 5" key="2">
    <citation type="journal article" date="2013" name="Nature">
        <title>Insights into bilaterian evolution from three spiralian genomes.</title>
        <authorList>
            <person name="Simakov O."/>
            <person name="Marletaz F."/>
            <person name="Cho S.J."/>
            <person name="Edsinger-Gonzales E."/>
            <person name="Havlak P."/>
            <person name="Hellsten U."/>
            <person name="Kuo D.H."/>
            <person name="Larsson T."/>
            <person name="Lv J."/>
            <person name="Arendt D."/>
            <person name="Savage R."/>
            <person name="Osoegawa K."/>
            <person name="de Jong P."/>
            <person name="Grimwood J."/>
            <person name="Chapman J.A."/>
            <person name="Shapiro H."/>
            <person name="Aerts A."/>
            <person name="Otillar R.P."/>
            <person name="Terry A.Y."/>
            <person name="Boore J.L."/>
            <person name="Grigoriev I.V."/>
            <person name="Lindberg D.R."/>
            <person name="Seaver E.C."/>
            <person name="Weisblat D.A."/>
            <person name="Putnam N.H."/>
            <person name="Rokhsar D.S."/>
        </authorList>
    </citation>
    <scope>NUCLEOTIDE SEQUENCE</scope>
</reference>
<dbReference type="InterPro" id="IPR011022">
    <property type="entry name" value="Arrestin_C-like"/>
</dbReference>
<evidence type="ECO:0000313" key="4">
    <source>
        <dbReference type="EnsemblMetazoa" id="HelroP163311"/>
    </source>
</evidence>
<dbReference type="EMBL" id="KB097495">
    <property type="protein sequence ID" value="ESN96264.1"/>
    <property type="molecule type" value="Genomic_DNA"/>
</dbReference>
<feature type="compositionally biased region" description="Basic and acidic residues" evidence="1">
    <location>
        <begin position="293"/>
        <end position="307"/>
    </location>
</feature>
<dbReference type="EnsemblMetazoa" id="HelroT163311">
    <property type="protein sequence ID" value="HelroP163311"/>
    <property type="gene ID" value="HelroG163311"/>
</dbReference>